<evidence type="ECO:0000256" key="1">
    <source>
        <dbReference type="ARBA" id="ARBA00008857"/>
    </source>
</evidence>
<dbReference type="InterPro" id="IPR011010">
    <property type="entry name" value="DNA_brk_join_enz"/>
</dbReference>
<dbReference type="InterPro" id="IPR010998">
    <property type="entry name" value="Integrase_recombinase_N"/>
</dbReference>
<gene>
    <name evidence="7" type="ORF">F1188_17055</name>
</gene>
<evidence type="ECO:0000313" key="7">
    <source>
        <dbReference type="EMBL" id="KAA5604178.1"/>
    </source>
</evidence>
<keyword evidence="4" id="KW-0233">DNA recombination</keyword>
<dbReference type="PANTHER" id="PTHR30349:SF64">
    <property type="entry name" value="PROPHAGE INTEGRASE INTD-RELATED"/>
    <property type="match status" value="1"/>
</dbReference>
<evidence type="ECO:0000256" key="4">
    <source>
        <dbReference type="ARBA" id="ARBA00023172"/>
    </source>
</evidence>
<dbReference type="EMBL" id="VWPJ01000021">
    <property type="protein sequence ID" value="KAA5604178.1"/>
    <property type="molecule type" value="Genomic_DNA"/>
</dbReference>
<reference evidence="7 8" key="1">
    <citation type="submission" date="2019-09" db="EMBL/GenBank/DDBJ databases">
        <title>Genome sequence of Roseospira marina, one of the more divergent members of the non-sulfur purple photosynthetic bacterial family, the Rhodospirillaceae.</title>
        <authorList>
            <person name="Meyer T."/>
            <person name="Kyndt J."/>
        </authorList>
    </citation>
    <scope>NUCLEOTIDE SEQUENCE [LARGE SCALE GENOMIC DNA]</scope>
    <source>
        <strain evidence="7 8">DSM 15113</strain>
    </source>
</reference>
<dbReference type="SUPFAM" id="SSF56349">
    <property type="entry name" value="DNA breaking-rejoining enzymes"/>
    <property type="match status" value="1"/>
</dbReference>
<dbReference type="OrthoDB" id="7873969at2"/>
<dbReference type="Pfam" id="PF00589">
    <property type="entry name" value="Phage_integrase"/>
    <property type="match status" value="1"/>
</dbReference>
<dbReference type="PANTHER" id="PTHR30349">
    <property type="entry name" value="PHAGE INTEGRASE-RELATED"/>
    <property type="match status" value="1"/>
</dbReference>
<name>A0A5M6I917_9PROT</name>
<keyword evidence="8" id="KW-1185">Reference proteome</keyword>
<evidence type="ECO:0000256" key="3">
    <source>
        <dbReference type="ARBA" id="ARBA00023125"/>
    </source>
</evidence>
<dbReference type="Gene3D" id="1.10.443.10">
    <property type="entry name" value="Intergrase catalytic core"/>
    <property type="match status" value="1"/>
</dbReference>
<sequence length="367" mass="40199">MGMTVLRLRNIHRVKTGGRVYYYHRPTRTRLPGMPGSPEFMAAYAAAEKQAAPPPKPGTLGSLIQAYRASPEYAALAAETRKDYARVLDWLGKGHDTPLPAVTPRLVFGLRDKAFEQHKRRFANYVVQVLSLLFNWGRPRGIVSGNPAEGVAKIRKPRGEAKANRPWRWEELAAALEATVSHPGIRAAIALAAFTGLRQADCLTLAWSACSDGRISVRSHKTGVSIRVPMHSMLSAVLDRTPRQSPLVVTGKGGNPYTGSGFRTELRKIMKRLEGDGATQPGLTFHGLRHTAGTMLADAGCDSRDIQAVLGLATLRMAEHYTEEADRLRRAEGAMARLELATRTRTGPGHCVKNEGRECKNHSRPSS</sequence>
<dbReference type="InterPro" id="IPR050090">
    <property type="entry name" value="Tyrosine_recombinase_XerCD"/>
</dbReference>
<evidence type="ECO:0000259" key="6">
    <source>
        <dbReference type="PROSITE" id="PS51898"/>
    </source>
</evidence>
<proteinExistence type="inferred from homology"/>
<dbReference type="AlphaFoldDB" id="A0A5M6I917"/>
<dbReference type="InterPro" id="IPR002104">
    <property type="entry name" value="Integrase_catalytic"/>
</dbReference>
<organism evidence="7 8">
    <name type="scientific">Roseospira marina</name>
    <dbReference type="NCBI Taxonomy" id="140057"/>
    <lineage>
        <taxon>Bacteria</taxon>
        <taxon>Pseudomonadati</taxon>
        <taxon>Pseudomonadota</taxon>
        <taxon>Alphaproteobacteria</taxon>
        <taxon>Rhodospirillales</taxon>
        <taxon>Rhodospirillaceae</taxon>
        <taxon>Roseospira</taxon>
    </lineage>
</organism>
<keyword evidence="3" id="KW-0238">DNA-binding</keyword>
<dbReference type="PROSITE" id="PS51898">
    <property type="entry name" value="TYR_RECOMBINASE"/>
    <property type="match status" value="1"/>
</dbReference>
<feature type="region of interest" description="Disordered" evidence="5">
    <location>
        <begin position="345"/>
        <end position="367"/>
    </location>
</feature>
<comment type="similarity">
    <text evidence="1">Belongs to the 'phage' integrase family.</text>
</comment>
<feature type="domain" description="Tyr recombinase" evidence="6">
    <location>
        <begin position="162"/>
        <end position="335"/>
    </location>
</feature>
<evidence type="ECO:0000313" key="8">
    <source>
        <dbReference type="Proteomes" id="UP000324065"/>
    </source>
</evidence>
<dbReference type="Proteomes" id="UP000324065">
    <property type="component" value="Unassembled WGS sequence"/>
</dbReference>
<evidence type="ECO:0000256" key="2">
    <source>
        <dbReference type="ARBA" id="ARBA00022908"/>
    </source>
</evidence>
<feature type="compositionally biased region" description="Basic and acidic residues" evidence="5">
    <location>
        <begin position="352"/>
        <end position="361"/>
    </location>
</feature>
<dbReference type="GO" id="GO:0015074">
    <property type="term" value="P:DNA integration"/>
    <property type="evidence" value="ECO:0007669"/>
    <property type="project" value="UniProtKB-KW"/>
</dbReference>
<protein>
    <submittedName>
        <fullName evidence="7">Tyrosine-type recombinase/integrase</fullName>
    </submittedName>
</protein>
<dbReference type="GO" id="GO:0003677">
    <property type="term" value="F:DNA binding"/>
    <property type="evidence" value="ECO:0007669"/>
    <property type="project" value="UniProtKB-KW"/>
</dbReference>
<dbReference type="InterPro" id="IPR013762">
    <property type="entry name" value="Integrase-like_cat_sf"/>
</dbReference>
<comment type="caution">
    <text evidence="7">The sequence shown here is derived from an EMBL/GenBank/DDBJ whole genome shotgun (WGS) entry which is preliminary data.</text>
</comment>
<dbReference type="Gene3D" id="1.10.150.130">
    <property type="match status" value="1"/>
</dbReference>
<evidence type="ECO:0000256" key="5">
    <source>
        <dbReference type="SAM" id="MobiDB-lite"/>
    </source>
</evidence>
<keyword evidence="2" id="KW-0229">DNA integration</keyword>
<dbReference type="GO" id="GO:0006310">
    <property type="term" value="P:DNA recombination"/>
    <property type="evidence" value="ECO:0007669"/>
    <property type="project" value="UniProtKB-KW"/>
</dbReference>
<accession>A0A5M6I917</accession>